<dbReference type="GO" id="GO:0004252">
    <property type="term" value="F:serine-type endopeptidase activity"/>
    <property type="evidence" value="ECO:0007669"/>
    <property type="project" value="InterPro"/>
</dbReference>
<comment type="caution">
    <text evidence="2">The sequence shown here is derived from an EMBL/GenBank/DDBJ whole genome shotgun (WGS) entry which is preliminary data.</text>
</comment>
<sequence length="73" mass="8284">MRKLTKNQLKIIAAISSYMEQHPHPPTVKVITEITGLPCEKSVQKYLDRLKANGVVTWERGRLSTLKIIAINL</sequence>
<dbReference type="Gene3D" id="1.10.10.10">
    <property type="entry name" value="Winged helix-like DNA-binding domain superfamily/Winged helix DNA-binding domain"/>
    <property type="match status" value="1"/>
</dbReference>
<evidence type="ECO:0000259" key="1">
    <source>
        <dbReference type="Pfam" id="PF01726"/>
    </source>
</evidence>
<dbReference type="RefSeq" id="WP_094252976.1">
    <property type="nucleotide sequence ID" value="NZ_JBHLXL010000001.1"/>
</dbReference>
<reference evidence="2 3" key="1">
    <citation type="submission" date="2017-07" db="EMBL/GenBank/DDBJ databases">
        <title>Fictibacillus sp. nov. GDSW-R2A3 Genome sequencing and assembly.</title>
        <authorList>
            <person name="Mayilraj S."/>
        </authorList>
    </citation>
    <scope>NUCLEOTIDE SEQUENCE [LARGE SCALE GENOMIC DNA]</scope>
    <source>
        <strain evidence="2 3">GDSW-R2A3</strain>
    </source>
</reference>
<dbReference type="Proteomes" id="UP000215059">
    <property type="component" value="Unassembled WGS sequence"/>
</dbReference>
<dbReference type="InterPro" id="IPR036388">
    <property type="entry name" value="WH-like_DNA-bd_sf"/>
</dbReference>
<dbReference type="InterPro" id="IPR006199">
    <property type="entry name" value="LexA_DNA-bd_dom"/>
</dbReference>
<feature type="domain" description="LexA repressor DNA-binding" evidence="1">
    <location>
        <begin position="1"/>
        <end position="62"/>
    </location>
</feature>
<gene>
    <name evidence="2" type="ORF">CGZ90_13240</name>
</gene>
<protein>
    <recommendedName>
        <fullName evidence="1">LexA repressor DNA-binding domain-containing protein</fullName>
    </recommendedName>
</protein>
<evidence type="ECO:0000313" key="3">
    <source>
        <dbReference type="Proteomes" id="UP000215059"/>
    </source>
</evidence>
<dbReference type="OrthoDB" id="1956263at2"/>
<evidence type="ECO:0000313" key="2">
    <source>
        <dbReference type="EMBL" id="OYD57625.1"/>
    </source>
</evidence>
<proteinExistence type="predicted"/>
<dbReference type="AlphaFoldDB" id="A0A235FA70"/>
<dbReference type="GO" id="GO:0006508">
    <property type="term" value="P:proteolysis"/>
    <property type="evidence" value="ECO:0007669"/>
    <property type="project" value="InterPro"/>
</dbReference>
<name>A0A235FA70_9BACL</name>
<dbReference type="SUPFAM" id="SSF46785">
    <property type="entry name" value="Winged helix' DNA-binding domain"/>
    <property type="match status" value="1"/>
</dbReference>
<dbReference type="InterPro" id="IPR036390">
    <property type="entry name" value="WH_DNA-bd_sf"/>
</dbReference>
<accession>A0A235FA70</accession>
<organism evidence="2 3">
    <name type="scientific">Fictibacillus aquaticus</name>
    <dbReference type="NCBI Taxonomy" id="2021314"/>
    <lineage>
        <taxon>Bacteria</taxon>
        <taxon>Bacillati</taxon>
        <taxon>Bacillota</taxon>
        <taxon>Bacilli</taxon>
        <taxon>Bacillales</taxon>
        <taxon>Fictibacillaceae</taxon>
        <taxon>Fictibacillus</taxon>
    </lineage>
</organism>
<dbReference type="EMBL" id="NOII01000003">
    <property type="protein sequence ID" value="OYD57625.1"/>
    <property type="molecule type" value="Genomic_DNA"/>
</dbReference>
<dbReference type="Pfam" id="PF01726">
    <property type="entry name" value="LexA_DNA_bind"/>
    <property type="match status" value="1"/>
</dbReference>
<keyword evidence="3" id="KW-1185">Reference proteome</keyword>